<dbReference type="RefSeq" id="WP_254756655.1">
    <property type="nucleotide sequence ID" value="NZ_JANCLT010000001.1"/>
</dbReference>
<dbReference type="EMBL" id="JANCLT010000001">
    <property type="protein sequence ID" value="MCP8967222.1"/>
    <property type="molecule type" value="Genomic_DNA"/>
</dbReference>
<protein>
    <submittedName>
        <fullName evidence="2">Uncharacterized protein</fullName>
    </submittedName>
</protein>
<feature type="transmembrane region" description="Helical" evidence="1">
    <location>
        <begin position="199"/>
        <end position="219"/>
    </location>
</feature>
<accession>A0AA41X1W1</accession>
<dbReference type="Proteomes" id="UP001156102">
    <property type="component" value="Unassembled WGS sequence"/>
</dbReference>
<feature type="transmembrane region" description="Helical" evidence="1">
    <location>
        <begin position="127"/>
        <end position="144"/>
    </location>
</feature>
<organism evidence="2 3">
    <name type="scientific">Ectobacillus ponti</name>
    <dbReference type="NCBI Taxonomy" id="2961894"/>
    <lineage>
        <taxon>Bacteria</taxon>
        <taxon>Bacillati</taxon>
        <taxon>Bacillota</taxon>
        <taxon>Bacilli</taxon>
        <taxon>Bacillales</taxon>
        <taxon>Bacillaceae</taxon>
        <taxon>Ectobacillus</taxon>
    </lineage>
</organism>
<sequence length="287" mass="33586">MRNRFNKNNAPFLLLMLIHLLLLGRVWHKEPDKKQLFVSLMSNIGFAYIFEYVVLVLGKAYKYKPKLSRRRYIDNVVGAVFSQSIFIPIAALALAKANSGWKGRIGTAAAFTMIEYLFRKWKVYKTYWWSPLYTLFLLPFYFKWSQFWDRELQKRQPAVLFLSLYFCIWVTGMNTLYVQAMTRSYKFGIGSKHTWREHFTVAPLFSAFLALMAAAQIHLFPRAGVISACITAVATDVLLMRTGIIHSKYTYPPENFLGHFAMAWASKLYYMWIYKRTKETDCSKARS</sequence>
<feature type="transmembrane region" description="Helical" evidence="1">
    <location>
        <begin position="256"/>
        <end position="274"/>
    </location>
</feature>
<keyword evidence="1" id="KW-0472">Membrane</keyword>
<feature type="transmembrane region" description="Helical" evidence="1">
    <location>
        <begin position="225"/>
        <end position="244"/>
    </location>
</feature>
<keyword evidence="1" id="KW-0812">Transmembrane</keyword>
<feature type="transmembrane region" description="Helical" evidence="1">
    <location>
        <begin position="72"/>
        <end position="95"/>
    </location>
</feature>
<evidence type="ECO:0000313" key="3">
    <source>
        <dbReference type="Proteomes" id="UP001156102"/>
    </source>
</evidence>
<feature type="transmembrane region" description="Helical" evidence="1">
    <location>
        <begin position="12"/>
        <end position="28"/>
    </location>
</feature>
<feature type="transmembrane region" description="Helical" evidence="1">
    <location>
        <begin position="40"/>
        <end position="60"/>
    </location>
</feature>
<gene>
    <name evidence="2" type="ORF">NK662_01545</name>
</gene>
<keyword evidence="1" id="KW-1133">Transmembrane helix</keyword>
<comment type="caution">
    <text evidence="2">The sequence shown here is derived from an EMBL/GenBank/DDBJ whole genome shotgun (WGS) entry which is preliminary data.</text>
</comment>
<proteinExistence type="predicted"/>
<feature type="transmembrane region" description="Helical" evidence="1">
    <location>
        <begin position="156"/>
        <end position="178"/>
    </location>
</feature>
<dbReference type="AlphaFoldDB" id="A0AA41X1W1"/>
<keyword evidence="3" id="KW-1185">Reference proteome</keyword>
<evidence type="ECO:0000313" key="2">
    <source>
        <dbReference type="EMBL" id="MCP8967222.1"/>
    </source>
</evidence>
<name>A0AA41X1W1_9BACI</name>
<reference evidence="2" key="1">
    <citation type="submission" date="2022-07" db="EMBL/GenBank/DDBJ databases">
        <authorList>
            <person name="Li W.-J."/>
            <person name="Deng Q.-Q."/>
        </authorList>
    </citation>
    <scope>NUCLEOTIDE SEQUENCE</scope>
    <source>
        <strain evidence="2">SYSU M60031</strain>
    </source>
</reference>
<evidence type="ECO:0000256" key="1">
    <source>
        <dbReference type="SAM" id="Phobius"/>
    </source>
</evidence>